<evidence type="ECO:0000259" key="3">
    <source>
        <dbReference type="Pfam" id="PF08385"/>
    </source>
</evidence>
<reference evidence="4" key="1">
    <citation type="journal article" date="2023" name="PLoS Negl. Trop. Dis.">
        <title>A genome sequence for Biomphalaria pfeifferi, the major vector snail for the human-infecting parasite Schistosoma mansoni.</title>
        <authorList>
            <person name="Bu L."/>
            <person name="Lu L."/>
            <person name="Laidemitt M.R."/>
            <person name="Zhang S.M."/>
            <person name="Mutuku M."/>
            <person name="Mkoji G."/>
            <person name="Steinauer M."/>
            <person name="Loker E.S."/>
        </authorList>
    </citation>
    <scope>NUCLEOTIDE SEQUENCE</scope>
    <source>
        <strain evidence="4">KasaAsao</strain>
    </source>
</reference>
<dbReference type="GO" id="GO:0051959">
    <property type="term" value="F:dynein light intermediate chain binding"/>
    <property type="evidence" value="ECO:0007669"/>
    <property type="project" value="InterPro"/>
</dbReference>
<dbReference type="GO" id="GO:0007018">
    <property type="term" value="P:microtubule-based movement"/>
    <property type="evidence" value="ECO:0007669"/>
    <property type="project" value="InterPro"/>
</dbReference>
<dbReference type="PANTHER" id="PTHR46532:SF4">
    <property type="entry name" value="AAA+ ATPASE DOMAIN-CONTAINING PROTEIN"/>
    <property type="match status" value="1"/>
</dbReference>
<gene>
    <name evidence="4" type="ORF">Bpfe_001685</name>
</gene>
<keyword evidence="5" id="KW-1185">Reference proteome</keyword>
<comment type="similarity">
    <text evidence="1">Belongs to the dynein heavy chain family.</text>
</comment>
<dbReference type="AlphaFoldDB" id="A0AAD8CA08"/>
<dbReference type="PANTHER" id="PTHR46532">
    <property type="entry name" value="MALE FERTILITY FACTOR KL5"/>
    <property type="match status" value="1"/>
</dbReference>
<dbReference type="Proteomes" id="UP001233172">
    <property type="component" value="Unassembled WGS sequence"/>
</dbReference>
<dbReference type="InterPro" id="IPR026983">
    <property type="entry name" value="DHC"/>
</dbReference>
<name>A0AAD8CA08_BIOPF</name>
<feature type="domain" description="Dynein heavy chain tail" evidence="3">
    <location>
        <begin position="268"/>
        <end position="813"/>
    </location>
</feature>
<dbReference type="InterPro" id="IPR013594">
    <property type="entry name" value="Dynein_heavy_tail"/>
</dbReference>
<reference evidence="4" key="2">
    <citation type="submission" date="2023-04" db="EMBL/GenBank/DDBJ databases">
        <authorList>
            <person name="Bu L."/>
            <person name="Lu L."/>
            <person name="Laidemitt M.R."/>
            <person name="Zhang S.M."/>
            <person name="Mutuku M."/>
            <person name="Mkoji G."/>
            <person name="Steinauer M."/>
            <person name="Loker E.S."/>
        </authorList>
    </citation>
    <scope>NUCLEOTIDE SEQUENCE</scope>
    <source>
        <strain evidence="4">KasaAsao</strain>
        <tissue evidence="4">Whole Snail</tissue>
    </source>
</reference>
<dbReference type="Pfam" id="PF08385">
    <property type="entry name" value="DHC_N1"/>
    <property type="match status" value="1"/>
</dbReference>
<evidence type="ECO:0000313" key="5">
    <source>
        <dbReference type="Proteomes" id="UP001233172"/>
    </source>
</evidence>
<proteinExistence type="inferred from homology"/>
<dbReference type="EMBL" id="JASAOG010000004">
    <property type="protein sequence ID" value="KAK0068722.1"/>
    <property type="molecule type" value="Genomic_DNA"/>
</dbReference>
<feature type="compositionally biased region" description="Low complexity" evidence="2">
    <location>
        <begin position="1"/>
        <end position="23"/>
    </location>
</feature>
<accession>A0AAD8CA08</accession>
<evidence type="ECO:0000313" key="4">
    <source>
        <dbReference type="EMBL" id="KAK0068722.1"/>
    </source>
</evidence>
<feature type="non-terminal residue" evidence="4">
    <location>
        <position position="830"/>
    </location>
</feature>
<dbReference type="GO" id="GO:0045505">
    <property type="term" value="F:dynein intermediate chain binding"/>
    <property type="evidence" value="ECO:0007669"/>
    <property type="project" value="InterPro"/>
</dbReference>
<protein>
    <submittedName>
        <fullName evidence="4">Dynein heavy chain 5 axonemal</fullName>
    </submittedName>
</protein>
<feature type="region of interest" description="Disordered" evidence="2">
    <location>
        <begin position="1"/>
        <end position="24"/>
    </location>
</feature>
<comment type="caution">
    <text evidence="4">The sequence shown here is derived from an EMBL/GenBank/DDBJ whole genome shotgun (WGS) entry which is preliminary data.</text>
</comment>
<organism evidence="4 5">
    <name type="scientific">Biomphalaria pfeifferi</name>
    <name type="common">Bloodfluke planorb</name>
    <name type="synonym">Freshwater snail</name>
    <dbReference type="NCBI Taxonomy" id="112525"/>
    <lineage>
        <taxon>Eukaryota</taxon>
        <taxon>Metazoa</taxon>
        <taxon>Spiralia</taxon>
        <taxon>Lophotrochozoa</taxon>
        <taxon>Mollusca</taxon>
        <taxon>Gastropoda</taxon>
        <taxon>Heterobranchia</taxon>
        <taxon>Euthyneura</taxon>
        <taxon>Panpulmonata</taxon>
        <taxon>Hygrophila</taxon>
        <taxon>Lymnaeoidea</taxon>
        <taxon>Planorbidae</taxon>
        <taxon>Biomphalaria</taxon>
    </lineage>
</organism>
<dbReference type="GO" id="GO:0005858">
    <property type="term" value="C:axonemal dynein complex"/>
    <property type="evidence" value="ECO:0007669"/>
    <property type="project" value="TreeGrafter"/>
</dbReference>
<evidence type="ECO:0000256" key="1">
    <source>
        <dbReference type="ARBA" id="ARBA00008887"/>
    </source>
</evidence>
<evidence type="ECO:0000256" key="2">
    <source>
        <dbReference type="SAM" id="MobiDB-lite"/>
    </source>
</evidence>
<sequence>MSAKDASVSKSKVSRSKSLAASKETISTVGVDSAQIVAKEAREDRRSQILKTHKYLFLNVSHYLCLSADEVEEFALDEENTLRKLIRFTNKDETILFFQYQQRQPLTFEECGRVMGRGATSVMRLFVTSGDGVALESKCVYFLKKSPAPLEDKNISDEVIAGSFTMKAGSTILGVFSDSVSRTYYPALHHLKYWALNKHISDQNYCTYNELFVSVDDFIQHTQWAEKHVNEMVELKTLDPDQMTILAGITTVADCLAAAQSKVIISLAEEMVNLWCQQVEMLLNAAGRIRREADDIGPKKELEFWLGRTAHFSYLLQQIRSRQAKTVFHILHICKSPVMSEWRELDMKITDQANEARDNTKYLYTLEKYCEPLYRCQPINMLDKLSGLIGTIRLIYNFSPYYTSTDKVSSLFVKITNQIVTSCKNYVSDHGTTRLWDMPKNELYTRLKRCIRLFEAYINIYTRTKKKIANTQTERPFNFSEMYIFGKIHTFRNRIDKIICLLEYCNQFSSLDSCTIEGIETLSARFNSLYLNLKKKGYDLLNYKNLAFDEDFDKFQELLQLKKFMNVTMNNLKQSSDKLDMMRRFDSLNLDFLDIEKGYMDILTLYNYELDNLQHIYERDKEEPPIQWNLPPISGRIYWLRLMFHNIGQPIFTLQNYRPSVMKTLEGKRAIYRYNKFAFVLAKCEVLFHIAWFRSVDAAYNCLQVPILARDPKTRDLIINFDPYVYEVIKEAHYMVKLGLQVPREMIQLIHSCHNITSTYRKVQMMLTQYASLKSTIPDMFMTLMQPSLFKIDSLIFPALTTITWTSLETSNYFKELDKAFEEFSLLIKT</sequence>